<reference evidence="2" key="1">
    <citation type="submission" date="2014-02" db="EMBL/GenBank/DDBJ databases">
        <title>Expanding our view of genomic diversity in Candidatus Accumulibacter clades.</title>
        <authorList>
            <person name="Skennerton C.T."/>
            <person name="Barr J.J."/>
            <person name="Slater F.R."/>
            <person name="Bond P.L."/>
            <person name="Tyson G.W."/>
        </authorList>
    </citation>
    <scope>NUCLEOTIDE SEQUENCE [LARGE SCALE GENOMIC DNA]</scope>
</reference>
<evidence type="ECO:0000313" key="2">
    <source>
        <dbReference type="EMBL" id="EXI64968.1"/>
    </source>
</evidence>
<accession>A0A011M5Y4</accession>
<comment type="caution">
    <text evidence="2">The sequence shown here is derived from an EMBL/GenBank/DDBJ whole genome shotgun (WGS) entry which is preliminary data.</text>
</comment>
<evidence type="ECO:0000313" key="3">
    <source>
        <dbReference type="Proteomes" id="UP000020218"/>
    </source>
</evidence>
<protein>
    <submittedName>
        <fullName evidence="2">Uncharacterized protein</fullName>
    </submittedName>
</protein>
<name>A0A011M5Y4_9PROT</name>
<proteinExistence type="predicted"/>
<feature type="transmembrane region" description="Helical" evidence="1">
    <location>
        <begin position="28"/>
        <end position="53"/>
    </location>
</feature>
<dbReference type="STRING" id="1454001.AW08_03591"/>
<keyword evidence="1" id="KW-1133">Transmembrane helix</keyword>
<dbReference type="EMBL" id="JFAX01000031">
    <property type="protein sequence ID" value="EXI64968.1"/>
    <property type="molecule type" value="Genomic_DNA"/>
</dbReference>
<keyword evidence="1" id="KW-0812">Transmembrane</keyword>
<dbReference type="Proteomes" id="UP000020218">
    <property type="component" value="Unassembled WGS sequence"/>
</dbReference>
<evidence type="ECO:0000256" key="1">
    <source>
        <dbReference type="SAM" id="Phobius"/>
    </source>
</evidence>
<gene>
    <name evidence="2" type="ORF">AW08_03591</name>
</gene>
<dbReference type="AlphaFoldDB" id="A0A011M5Y4"/>
<dbReference type="PATRIC" id="fig|1454001.3.peg.3626"/>
<keyword evidence="1" id="KW-0472">Membrane</keyword>
<organism evidence="2 3">
    <name type="scientific">Candidatus Accumulibacter adjunctus</name>
    <dbReference type="NCBI Taxonomy" id="1454001"/>
    <lineage>
        <taxon>Bacteria</taxon>
        <taxon>Pseudomonadati</taxon>
        <taxon>Pseudomonadota</taxon>
        <taxon>Betaproteobacteria</taxon>
        <taxon>Candidatus Accumulibacter</taxon>
    </lineage>
</organism>
<keyword evidence="3" id="KW-1185">Reference proteome</keyword>
<sequence>MAALSLADTALLTLLAEAVFGLLWDTSIGAFASILGAMLAFLMAPSTCSRCVWCRPSRSSR</sequence>